<gene>
    <name evidence="2" type="ORF">WJX74_009931</name>
</gene>
<evidence type="ECO:0000313" key="2">
    <source>
        <dbReference type="EMBL" id="KAK9825110.1"/>
    </source>
</evidence>
<feature type="transmembrane region" description="Helical" evidence="1">
    <location>
        <begin position="61"/>
        <end position="82"/>
    </location>
</feature>
<keyword evidence="1" id="KW-0812">Transmembrane</keyword>
<proteinExistence type="predicted"/>
<reference evidence="2 3" key="1">
    <citation type="journal article" date="2024" name="Nat. Commun.">
        <title>Phylogenomics reveals the evolutionary origins of lichenization in chlorophyte algae.</title>
        <authorList>
            <person name="Puginier C."/>
            <person name="Libourel C."/>
            <person name="Otte J."/>
            <person name="Skaloud P."/>
            <person name="Haon M."/>
            <person name="Grisel S."/>
            <person name="Petersen M."/>
            <person name="Berrin J.G."/>
            <person name="Delaux P.M."/>
            <person name="Dal Grande F."/>
            <person name="Keller J."/>
        </authorList>
    </citation>
    <scope>NUCLEOTIDE SEQUENCE [LARGE SCALE GENOMIC DNA]</scope>
    <source>
        <strain evidence="2 3">SAG 2145</strain>
    </source>
</reference>
<organism evidence="2 3">
    <name type="scientific">Apatococcus lobatus</name>
    <dbReference type="NCBI Taxonomy" id="904363"/>
    <lineage>
        <taxon>Eukaryota</taxon>
        <taxon>Viridiplantae</taxon>
        <taxon>Chlorophyta</taxon>
        <taxon>core chlorophytes</taxon>
        <taxon>Trebouxiophyceae</taxon>
        <taxon>Chlorellales</taxon>
        <taxon>Chlorellaceae</taxon>
        <taxon>Apatococcus</taxon>
    </lineage>
</organism>
<accession>A0AAW1QUY8</accession>
<evidence type="ECO:0000256" key="1">
    <source>
        <dbReference type="SAM" id="Phobius"/>
    </source>
</evidence>
<keyword evidence="1" id="KW-1133">Transmembrane helix</keyword>
<keyword evidence="3" id="KW-1185">Reference proteome</keyword>
<name>A0AAW1QUY8_9CHLO</name>
<keyword evidence="1" id="KW-0472">Membrane</keyword>
<dbReference type="AlphaFoldDB" id="A0AAW1QUY8"/>
<comment type="caution">
    <text evidence="2">The sequence shown here is derived from an EMBL/GenBank/DDBJ whole genome shotgun (WGS) entry which is preliminary data.</text>
</comment>
<evidence type="ECO:0000313" key="3">
    <source>
        <dbReference type="Proteomes" id="UP001438707"/>
    </source>
</evidence>
<protein>
    <submittedName>
        <fullName evidence="2">Uncharacterized protein</fullName>
    </submittedName>
</protein>
<dbReference type="EMBL" id="JALJOS010000026">
    <property type="protein sequence ID" value="KAK9825110.1"/>
    <property type="molecule type" value="Genomic_DNA"/>
</dbReference>
<dbReference type="Proteomes" id="UP001438707">
    <property type="component" value="Unassembled WGS sequence"/>
</dbReference>
<sequence length="395" mass="43258">MKLDGSGRDKGPAAQGTTQQWRQTLNAAWQLFLEIALPPSSGTVRVYLDSSRLEMQPSAGIIVFVLTALSSIWNLGFLPLALSSTDGRQLPAYLCNLARLPENPTTLGGFIALFQLPTNPGPNPQVQDGTYRTTGHPLAAPLGTVLETQQLMASWHSGAVQNTRITDTNNPIQISVRGIVSSVTSTTVTPVPAGQLVSGALHALDVRSTPNGAFDPNTLLDGAIIYASLNTSDVNRVGSFDNGYLTDQQQAPSSSQGADLTVRSADEEYGQLFLKMMEERIATPAKYSCFPLMALRFCQYIRFREERMPAAEDAELTEEQIRLIAREWDAADCASTMAMRNTMSLSTFRDWANAIGFLQLLQHALATGEFDAKRKHLYSDCLICRWRLLHKSTCI</sequence>